<feature type="non-terminal residue" evidence="1">
    <location>
        <position position="1"/>
    </location>
</feature>
<accession>A0A0F9BD74</accession>
<proteinExistence type="predicted"/>
<sequence>LKELMDTKADNFNYILPENLKKEEKKN</sequence>
<gene>
    <name evidence="2" type="ORF">LCGC14_2246120</name>
    <name evidence="1" type="ORF">LCGC14_2804280</name>
</gene>
<protein>
    <submittedName>
        <fullName evidence="1">Uncharacterized protein</fullName>
    </submittedName>
</protein>
<dbReference type="AlphaFoldDB" id="A0A0F9BD74"/>
<comment type="caution">
    <text evidence="1">The sequence shown here is derived from an EMBL/GenBank/DDBJ whole genome shotgun (WGS) entry which is preliminary data.</text>
</comment>
<reference evidence="1" key="1">
    <citation type="journal article" date="2015" name="Nature">
        <title>Complex archaea that bridge the gap between prokaryotes and eukaryotes.</title>
        <authorList>
            <person name="Spang A."/>
            <person name="Saw J.H."/>
            <person name="Jorgensen S.L."/>
            <person name="Zaremba-Niedzwiedzka K."/>
            <person name="Martijn J."/>
            <person name="Lind A.E."/>
            <person name="van Eijk R."/>
            <person name="Schleper C."/>
            <person name="Guy L."/>
            <person name="Ettema T.J."/>
        </authorList>
    </citation>
    <scope>NUCLEOTIDE SEQUENCE</scope>
</reference>
<evidence type="ECO:0000313" key="1">
    <source>
        <dbReference type="EMBL" id="KKK82351.1"/>
    </source>
</evidence>
<name>A0A0F9BD74_9ZZZZ</name>
<evidence type="ECO:0000313" key="2">
    <source>
        <dbReference type="EMBL" id="KKL56365.1"/>
    </source>
</evidence>
<organism evidence="1">
    <name type="scientific">marine sediment metagenome</name>
    <dbReference type="NCBI Taxonomy" id="412755"/>
    <lineage>
        <taxon>unclassified sequences</taxon>
        <taxon>metagenomes</taxon>
        <taxon>ecological metagenomes</taxon>
    </lineage>
</organism>
<dbReference type="EMBL" id="LAZR01052714">
    <property type="protein sequence ID" value="KKK82351.1"/>
    <property type="molecule type" value="Genomic_DNA"/>
</dbReference>
<dbReference type="EMBL" id="LAZR01030520">
    <property type="protein sequence ID" value="KKL56365.1"/>
    <property type="molecule type" value="Genomic_DNA"/>
</dbReference>